<sequence length="53" mass="6317">MNSSNLKLDYLLYNLVIAVNVITLDKKIIILLIAKFIRFYTFYKDILNNYVIM</sequence>
<name>K7YR21_9PROT</name>
<evidence type="ECO:0000313" key="3">
    <source>
        <dbReference type="Proteomes" id="UP000010077"/>
    </source>
</evidence>
<feature type="transmembrane region" description="Helical" evidence="1">
    <location>
        <begin position="12"/>
        <end position="34"/>
    </location>
</feature>
<organism evidence="2 3">
    <name type="scientific">Candidatus Endolissoclinum faulkneri L2</name>
    <dbReference type="NCBI Taxonomy" id="1193729"/>
    <lineage>
        <taxon>Bacteria</taxon>
        <taxon>Pseudomonadati</taxon>
        <taxon>Pseudomonadota</taxon>
        <taxon>Alphaproteobacteria</taxon>
        <taxon>Rhodospirillales</taxon>
        <taxon>Rhodospirillaceae</taxon>
        <taxon>Candidatus Endolissoclinum</taxon>
    </lineage>
</organism>
<keyword evidence="1" id="KW-1133">Transmembrane helix</keyword>
<keyword evidence="1" id="KW-0812">Transmembrane</keyword>
<keyword evidence="1" id="KW-0472">Membrane</keyword>
<dbReference type="AlphaFoldDB" id="K7YR21"/>
<dbReference type="EMBL" id="CP003539">
    <property type="protein sequence ID" value="AFX98964.1"/>
    <property type="molecule type" value="Genomic_DNA"/>
</dbReference>
<reference evidence="2 3" key="1">
    <citation type="journal article" date="2012" name="Proc. Natl. Acad. Sci. U.S.A.">
        <title>Genome streamlining and chemical defense in a coral reef symbiosis.</title>
        <authorList>
            <person name="Kwan J.C."/>
            <person name="Donia M.S."/>
            <person name="Han A.W."/>
            <person name="Hirose E."/>
            <person name="Haygood M.G."/>
            <person name="Schmidt E.W."/>
        </authorList>
    </citation>
    <scope>NUCLEOTIDE SEQUENCE [LARGE SCALE GENOMIC DNA]</scope>
    <source>
        <strain evidence="2 3">L2</strain>
    </source>
</reference>
<evidence type="ECO:0000256" key="1">
    <source>
        <dbReference type="SAM" id="Phobius"/>
    </source>
</evidence>
<protein>
    <submittedName>
        <fullName evidence="2">Uncharacterized protein</fullName>
    </submittedName>
</protein>
<proteinExistence type="predicted"/>
<evidence type="ECO:0000313" key="2">
    <source>
        <dbReference type="EMBL" id="AFX98964.1"/>
    </source>
</evidence>
<dbReference type="KEGG" id="thal:A1OE_779"/>
<dbReference type="HOGENOM" id="CLU_3059632_0_0_5"/>
<gene>
    <name evidence="2" type="ORF">A1OE_779</name>
</gene>
<accession>K7YR21</accession>
<keyword evidence="3" id="KW-1185">Reference proteome</keyword>
<dbReference type="Proteomes" id="UP000010077">
    <property type="component" value="Chromosome"/>
</dbReference>